<reference evidence="2 3" key="1">
    <citation type="submission" date="2016-03" db="EMBL/GenBank/DDBJ databases">
        <title>Genome sequence of Nesiotobacter sp. nov., a moderately halophilic alphaproteobacterium isolated from the Yellow Sea, China.</title>
        <authorList>
            <person name="Zhang G."/>
            <person name="Zhang R."/>
        </authorList>
    </citation>
    <scope>NUCLEOTIDE SEQUENCE [LARGE SCALE GENOMIC DNA]</scope>
    <source>
        <strain evidence="2 3">WB1-6</strain>
    </source>
</reference>
<evidence type="ECO:0000259" key="1">
    <source>
        <dbReference type="Pfam" id="PF09356"/>
    </source>
</evidence>
<dbReference type="AlphaFoldDB" id="A0A1U7JER5"/>
<dbReference type="STRING" id="197461.A3843_15935"/>
<evidence type="ECO:0000313" key="3">
    <source>
        <dbReference type="Proteomes" id="UP000185783"/>
    </source>
</evidence>
<protein>
    <recommendedName>
        <fullName evidence="1">Bacteriophage phiJL001 Gp84 C-terminal domain-containing protein</fullName>
    </recommendedName>
</protein>
<dbReference type="RefSeq" id="WP_028482988.1">
    <property type="nucleotide sequence ID" value="NZ_LVVZ01000022.1"/>
</dbReference>
<dbReference type="NCBIfam" id="TIGR02218">
    <property type="entry name" value="phg_TIGR02218"/>
    <property type="match status" value="1"/>
</dbReference>
<dbReference type="InterPro" id="IPR011928">
    <property type="entry name" value="Phage_phiJL001_Gp84"/>
</dbReference>
<dbReference type="Pfam" id="PF09931">
    <property type="entry name" value="Phage_phiJL001_Gp84_N"/>
    <property type="match status" value="1"/>
</dbReference>
<feature type="domain" description="Bacteriophage phiJL001 Gp84 C-terminal" evidence="1">
    <location>
        <begin position="196"/>
        <end position="278"/>
    </location>
</feature>
<gene>
    <name evidence="2" type="ORF">A3843_15935</name>
</gene>
<sequence length="297" mass="32277">MRQIPQALLDHLAGDEWTVATCWKFERADGRTLGFTSHDCVLHFDGQNYEPGLGLHESLTEVSEGFAVGSQEVTGAISSHTLDETDLRAGLWDGARITVYFVNWQAPESQQTVLMRAVLGEVRRDGLAFKAELRTLLDLFADEKGRVYARQCSAELGDTACRVDLDQPAFSATATLVDMPEPQKLEVSGLAAYDAGWFSGGVVRFDDGSPLGQRFTVVRDEKHGSATHLTVTRPVAGLMSVGAVMTVAAGCDKSFETCQRKFSNAANFQGFPHMPGNDFVLWGPRRNTGENTGGALS</sequence>
<keyword evidence="3" id="KW-1185">Reference proteome</keyword>
<evidence type="ECO:0000313" key="2">
    <source>
        <dbReference type="EMBL" id="OKL43195.1"/>
    </source>
</evidence>
<comment type="caution">
    <text evidence="2">The sequence shown here is derived from an EMBL/GenBank/DDBJ whole genome shotgun (WGS) entry which is preliminary data.</text>
</comment>
<accession>A0A1U7JER5</accession>
<dbReference type="InterPro" id="IPR018964">
    <property type="entry name" value="Phage_phiJL001_Gp84_C"/>
</dbReference>
<dbReference type="Proteomes" id="UP000185783">
    <property type="component" value="Unassembled WGS sequence"/>
</dbReference>
<dbReference type="Pfam" id="PF09356">
    <property type="entry name" value="Phage_BR0599"/>
    <property type="match status" value="1"/>
</dbReference>
<name>A0A1U7JER5_9HYPH</name>
<organism evidence="2 3">
    <name type="scientific">Pseudovibrio exalbescens</name>
    <dbReference type="NCBI Taxonomy" id="197461"/>
    <lineage>
        <taxon>Bacteria</taxon>
        <taxon>Pseudomonadati</taxon>
        <taxon>Pseudomonadota</taxon>
        <taxon>Alphaproteobacteria</taxon>
        <taxon>Hyphomicrobiales</taxon>
        <taxon>Stappiaceae</taxon>
        <taxon>Pseudovibrio</taxon>
    </lineage>
</organism>
<proteinExistence type="predicted"/>
<dbReference type="EMBL" id="LVVZ01000022">
    <property type="protein sequence ID" value="OKL43195.1"/>
    <property type="molecule type" value="Genomic_DNA"/>
</dbReference>